<accession>A0AA38LHU1</accession>
<proteinExistence type="predicted"/>
<comment type="caution">
    <text evidence="1">The sequence shown here is derived from an EMBL/GenBank/DDBJ whole genome shotgun (WGS) entry which is preliminary data.</text>
</comment>
<organism evidence="1 2">
    <name type="scientific">Taxus chinensis</name>
    <name type="common">Chinese yew</name>
    <name type="synonym">Taxus wallichiana var. chinensis</name>
    <dbReference type="NCBI Taxonomy" id="29808"/>
    <lineage>
        <taxon>Eukaryota</taxon>
        <taxon>Viridiplantae</taxon>
        <taxon>Streptophyta</taxon>
        <taxon>Embryophyta</taxon>
        <taxon>Tracheophyta</taxon>
        <taxon>Spermatophyta</taxon>
        <taxon>Pinopsida</taxon>
        <taxon>Pinidae</taxon>
        <taxon>Conifers II</taxon>
        <taxon>Cupressales</taxon>
        <taxon>Taxaceae</taxon>
        <taxon>Taxus</taxon>
    </lineage>
</organism>
<reference evidence="1 2" key="1">
    <citation type="journal article" date="2021" name="Nat. Plants">
        <title>The Taxus genome provides insights into paclitaxel biosynthesis.</title>
        <authorList>
            <person name="Xiong X."/>
            <person name="Gou J."/>
            <person name="Liao Q."/>
            <person name="Li Y."/>
            <person name="Zhou Q."/>
            <person name="Bi G."/>
            <person name="Li C."/>
            <person name="Du R."/>
            <person name="Wang X."/>
            <person name="Sun T."/>
            <person name="Guo L."/>
            <person name="Liang H."/>
            <person name="Lu P."/>
            <person name="Wu Y."/>
            <person name="Zhang Z."/>
            <person name="Ro D.K."/>
            <person name="Shang Y."/>
            <person name="Huang S."/>
            <person name="Yan J."/>
        </authorList>
    </citation>
    <scope>NUCLEOTIDE SEQUENCE [LARGE SCALE GENOMIC DNA]</scope>
    <source>
        <strain evidence="1">Ta-2019</strain>
    </source>
</reference>
<dbReference type="EMBL" id="JAHRHJ020000003">
    <property type="protein sequence ID" value="KAH9323135.1"/>
    <property type="molecule type" value="Genomic_DNA"/>
</dbReference>
<evidence type="ECO:0000313" key="2">
    <source>
        <dbReference type="Proteomes" id="UP000824469"/>
    </source>
</evidence>
<gene>
    <name evidence="1" type="ORF">KI387_017774</name>
</gene>
<sequence length="50" mass="5711">RSTGQLGRQDARDVKKLNRPKARKIVKFLFLTVLGQPGQKYAPDANRLIF</sequence>
<name>A0AA38LHU1_TAXCH</name>
<dbReference type="AlphaFoldDB" id="A0AA38LHU1"/>
<keyword evidence="2" id="KW-1185">Reference proteome</keyword>
<dbReference type="Proteomes" id="UP000824469">
    <property type="component" value="Unassembled WGS sequence"/>
</dbReference>
<feature type="non-terminal residue" evidence="1">
    <location>
        <position position="1"/>
    </location>
</feature>
<evidence type="ECO:0000313" key="1">
    <source>
        <dbReference type="EMBL" id="KAH9323135.1"/>
    </source>
</evidence>
<protein>
    <submittedName>
        <fullName evidence="1">Uncharacterized protein</fullName>
    </submittedName>
</protein>